<feature type="domain" description="SEA" evidence="3">
    <location>
        <begin position="74"/>
        <end position="188"/>
    </location>
</feature>
<dbReference type="InterPro" id="IPR036116">
    <property type="entry name" value="FN3_sf"/>
</dbReference>
<dbReference type="GO" id="GO:0005509">
    <property type="term" value="F:calcium ion binding"/>
    <property type="evidence" value="ECO:0007669"/>
    <property type="project" value="InterPro"/>
</dbReference>
<protein>
    <submittedName>
        <fullName evidence="6">UROL1 protein</fullName>
    </submittedName>
</protein>
<dbReference type="PROSITE" id="PS50853">
    <property type="entry name" value="FN3"/>
    <property type="match status" value="1"/>
</dbReference>
<feature type="non-terminal residue" evidence="6">
    <location>
        <position position="478"/>
    </location>
</feature>
<feature type="non-terminal residue" evidence="6">
    <location>
        <position position="1"/>
    </location>
</feature>
<dbReference type="CDD" id="cd00054">
    <property type="entry name" value="EGF_CA"/>
    <property type="match status" value="1"/>
</dbReference>
<evidence type="ECO:0000256" key="1">
    <source>
        <dbReference type="ARBA" id="ARBA00023157"/>
    </source>
</evidence>
<evidence type="ECO:0000313" key="7">
    <source>
        <dbReference type="Proteomes" id="UP000590623"/>
    </source>
</evidence>
<dbReference type="Gene3D" id="2.60.40.10">
    <property type="entry name" value="Immunoglobulins"/>
    <property type="match status" value="2"/>
</dbReference>
<dbReference type="InterPro" id="IPR036364">
    <property type="entry name" value="SEA_dom_sf"/>
</dbReference>
<organism evidence="6 7">
    <name type="scientific">Cinclus mexicanus</name>
    <name type="common">American dipper</name>
    <dbReference type="NCBI Taxonomy" id="161649"/>
    <lineage>
        <taxon>Eukaryota</taxon>
        <taxon>Metazoa</taxon>
        <taxon>Chordata</taxon>
        <taxon>Craniata</taxon>
        <taxon>Vertebrata</taxon>
        <taxon>Euteleostomi</taxon>
        <taxon>Archelosauria</taxon>
        <taxon>Archosauria</taxon>
        <taxon>Dinosauria</taxon>
        <taxon>Saurischia</taxon>
        <taxon>Theropoda</taxon>
        <taxon>Coelurosauria</taxon>
        <taxon>Aves</taxon>
        <taxon>Neognathae</taxon>
        <taxon>Neoaves</taxon>
        <taxon>Telluraves</taxon>
        <taxon>Australaves</taxon>
        <taxon>Passeriformes</taxon>
        <taxon>Cinclidae</taxon>
        <taxon>Cinclus</taxon>
    </lineage>
</organism>
<dbReference type="InterPro" id="IPR003961">
    <property type="entry name" value="FN3_dom"/>
</dbReference>
<dbReference type="Proteomes" id="UP000590623">
    <property type="component" value="Unassembled WGS sequence"/>
</dbReference>
<comment type="caution">
    <text evidence="2">Lacks conserved residue(s) required for the propagation of feature annotation.</text>
</comment>
<dbReference type="PROSITE" id="PS50026">
    <property type="entry name" value="EGF_3"/>
    <property type="match status" value="1"/>
</dbReference>
<dbReference type="SUPFAM" id="SSF82671">
    <property type="entry name" value="SEA domain"/>
    <property type="match status" value="2"/>
</dbReference>
<dbReference type="OrthoDB" id="10040649at2759"/>
<reference evidence="6 7" key="1">
    <citation type="submission" date="2019-09" db="EMBL/GenBank/DDBJ databases">
        <title>Bird 10,000 Genomes (B10K) Project - Family phase.</title>
        <authorList>
            <person name="Zhang G."/>
        </authorList>
    </citation>
    <scope>NUCLEOTIDE SEQUENCE [LARGE SCALE GENOMIC DNA]</scope>
    <source>
        <strain evidence="6">B10K-DU-001-77</strain>
        <tissue evidence="6">Muscle</tissue>
    </source>
</reference>
<sequence length="478" mass="52919">TSTMIQFSWKPQGGRGDSPYTVRLLEKQGEVRETILNGTSTAFENLLSGRQYQISVDVSTCSKNASTSLTVQTAAEVYRGTTRITNEDFKAEYQDKSSTEFKEFEKKFIMEITKHLPKKIQELKNRAKIRIEINSIKNGSVVVHYDTVLDVGQNITKPEVSDAFTEALNRSTVFDIDLQNTVTKARNSCEPDFNDCDQNATCIPEEATYSCQCNKGFTDQSPQVPGRVCQQDLPSPTPAPPNTNITGFTRSTSNSVFTPTFTSAPCMTVSIKVQKVTIEEIQLSWTSSSKGSLYNISIMDGKEINTTTTNETKAVFKILLPGHLYTISVAVSSCAENKNTSVTVRTDYDSCFKRTEFCSAQSTGCSDLKGTVCSNNQAFACRVRLENKTFNNALYNSHSEGYVEMSARIKRYVVEAMSAELGNDHSDIVMLGFRPGSVVAVFLFLLPKEDATDVDGIQAQLSKVLRSKFGNQTEVQCK</sequence>
<evidence type="ECO:0000313" key="6">
    <source>
        <dbReference type="EMBL" id="NXR21098.1"/>
    </source>
</evidence>
<feature type="domain" description="Fibronectin type-III" evidence="5">
    <location>
        <begin position="1"/>
        <end position="76"/>
    </location>
</feature>
<dbReference type="SMART" id="SM00179">
    <property type="entry name" value="EGF_CA"/>
    <property type="match status" value="1"/>
</dbReference>
<keyword evidence="1" id="KW-1015">Disulfide bond</keyword>
<dbReference type="Gene3D" id="2.10.25.10">
    <property type="entry name" value="Laminin"/>
    <property type="match status" value="1"/>
</dbReference>
<gene>
    <name evidence="6" type="primary">Umodl1_1</name>
    <name evidence="6" type="ORF">CINMEX_R15339</name>
</gene>
<evidence type="ECO:0000259" key="4">
    <source>
        <dbReference type="PROSITE" id="PS50026"/>
    </source>
</evidence>
<evidence type="ECO:0000259" key="5">
    <source>
        <dbReference type="PROSITE" id="PS50853"/>
    </source>
</evidence>
<dbReference type="InterPro" id="IPR000742">
    <property type="entry name" value="EGF"/>
</dbReference>
<evidence type="ECO:0000256" key="2">
    <source>
        <dbReference type="PROSITE-ProRule" id="PRU00076"/>
    </source>
</evidence>
<keyword evidence="2" id="KW-0245">EGF-like domain</keyword>
<keyword evidence="7" id="KW-1185">Reference proteome</keyword>
<dbReference type="InterPro" id="IPR001881">
    <property type="entry name" value="EGF-like_Ca-bd_dom"/>
</dbReference>
<proteinExistence type="predicted"/>
<feature type="domain" description="EGF-like" evidence="4">
    <location>
        <begin position="185"/>
        <end position="223"/>
    </location>
</feature>
<comment type="caution">
    <text evidence="6">The sequence shown here is derived from an EMBL/GenBank/DDBJ whole genome shotgun (WGS) entry which is preliminary data.</text>
</comment>
<dbReference type="SUPFAM" id="SSF49265">
    <property type="entry name" value="Fibronectin type III"/>
    <property type="match status" value="1"/>
</dbReference>
<dbReference type="InterPro" id="IPR000082">
    <property type="entry name" value="SEA_dom"/>
</dbReference>
<dbReference type="AlphaFoldDB" id="A0A7L2JBN7"/>
<accession>A0A7L2JBN7</accession>
<dbReference type="PROSITE" id="PS50024">
    <property type="entry name" value="SEA"/>
    <property type="match status" value="1"/>
</dbReference>
<dbReference type="Pfam" id="PF01390">
    <property type="entry name" value="SEA"/>
    <property type="match status" value="2"/>
</dbReference>
<evidence type="ECO:0000259" key="3">
    <source>
        <dbReference type="PROSITE" id="PS50024"/>
    </source>
</evidence>
<dbReference type="InterPro" id="IPR013783">
    <property type="entry name" value="Ig-like_fold"/>
</dbReference>
<dbReference type="EMBL" id="VWYM01010053">
    <property type="protein sequence ID" value="NXR21098.1"/>
    <property type="molecule type" value="Genomic_DNA"/>
</dbReference>
<dbReference type="SMART" id="SM00181">
    <property type="entry name" value="EGF"/>
    <property type="match status" value="1"/>
</dbReference>
<name>A0A7L2JBN7_CINMU</name>
<dbReference type="GO" id="GO:0071944">
    <property type="term" value="C:cell periphery"/>
    <property type="evidence" value="ECO:0007669"/>
    <property type="project" value="UniProtKB-ARBA"/>
</dbReference>